<dbReference type="Gene3D" id="3.30.470.20">
    <property type="entry name" value="ATP-grasp fold, B domain"/>
    <property type="match status" value="1"/>
</dbReference>
<evidence type="ECO:0000256" key="4">
    <source>
        <dbReference type="PROSITE-ProRule" id="PRU00409"/>
    </source>
</evidence>
<keyword evidence="2 4" id="KW-0547">Nucleotide-binding</keyword>
<dbReference type="SUPFAM" id="SSF56059">
    <property type="entry name" value="Glutathione synthetase ATP-binding domain-like"/>
    <property type="match status" value="1"/>
</dbReference>
<evidence type="ECO:0000256" key="1">
    <source>
        <dbReference type="ARBA" id="ARBA00022598"/>
    </source>
</evidence>
<keyword evidence="3 4" id="KW-0067">ATP-binding</keyword>
<dbReference type="AlphaFoldDB" id="A0A8J7G838"/>
<dbReference type="PROSITE" id="PS50975">
    <property type="entry name" value="ATP_GRASP"/>
    <property type="match status" value="1"/>
</dbReference>
<reference evidence="6" key="1">
    <citation type="submission" date="2020-11" db="EMBL/GenBank/DDBJ databases">
        <title>Sequencing the genomes of 1000 actinobacteria strains.</title>
        <authorList>
            <person name="Klenk H.-P."/>
        </authorList>
    </citation>
    <scope>NUCLEOTIDE SEQUENCE</scope>
    <source>
        <strain evidence="6">DSM 45356</strain>
    </source>
</reference>
<dbReference type="PANTHER" id="PTHR43585:SF2">
    <property type="entry name" value="ATP-GRASP ENZYME FSQD"/>
    <property type="match status" value="1"/>
</dbReference>
<dbReference type="RefSeq" id="WP_231398650.1">
    <property type="nucleotide sequence ID" value="NZ_BONS01000023.1"/>
</dbReference>
<dbReference type="EMBL" id="JADOUF010000001">
    <property type="protein sequence ID" value="MBG6134680.1"/>
    <property type="molecule type" value="Genomic_DNA"/>
</dbReference>
<proteinExistence type="predicted"/>
<accession>A0A8J7G838</accession>
<evidence type="ECO:0000313" key="7">
    <source>
        <dbReference type="Proteomes" id="UP000622552"/>
    </source>
</evidence>
<evidence type="ECO:0000256" key="3">
    <source>
        <dbReference type="ARBA" id="ARBA00022840"/>
    </source>
</evidence>
<dbReference type="PANTHER" id="PTHR43585">
    <property type="entry name" value="FUMIPYRROLE BIOSYNTHESIS PROTEIN C"/>
    <property type="match status" value="1"/>
</dbReference>
<feature type="domain" description="ATP-grasp" evidence="5">
    <location>
        <begin position="108"/>
        <end position="304"/>
    </location>
</feature>
<dbReference type="InterPro" id="IPR011761">
    <property type="entry name" value="ATP-grasp"/>
</dbReference>
<evidence type="ECO:0000259" key="5">
    <source>
        <dbReference type="PROSITE" id="PS50975"/>
    </source>
</evidence>
<comment type="caution">
    <text evidence="6">The sequence shown here is derived from an EMBL/GenBank/DDBJ whole genome shotgun (WGS) entry which is preliminary data.</text>
</comment>
<sequence length="414" mass="44439">MTRLVVVYDAGAAQPLEIHTGLAPLGRVTYALPHSDHNDRMRPLLAEFGEVVPLDEDPAERIRRLRPDAVLTFSERQLRLTSDLAAALGLPGHSPDTARALTDKYLQRERLRAAGVDRLRCARLSGPGDWPAAVAAVGLPAVLKPVRGEGSRDTHRILDAAAGGRLVDELHRRGAADLVLERYLAGRDTGPYGDYVSVESVVTHGRVGHVAVTGKYPLLEPFRERGQFWPAHLDHDESAAVADLAGRAVAALGVRTGVAHTEIKLTPDGPHVIEVNGRLGGQLHDLGLRAGGPDLVTLAGRAALGEALDIGPFRPDGVFFQHNNPAPVLACRLVAVRGVPQVRGMAGIDGYRRFVQPGAELPGGVMTRPLDVLTGRTADHGSMLELVAEARRALEFEFAMGGDTVRIRSDRLDD</sequence>
<evidence type="ECO:0000256" key="2">
    <source>
        <dbReference type="ARBA" id="ARBA00022741"/>
    </source>
</evidence>
<evidence type="ECO:0000313" key="6">
    <source>
        <dbReference type="EMBL" id="MBG6134680.1"/>
    </source>
</evidence>
<keyword evidence="7" id="KW-1185">Reference proteome</keyword>
<dbReference type="GO" id="GO:0046872">
    <property type="term" value="F:metal ion binding"/>
    <property type="evidence" value="ECO:0007669"/>
    <property type="project" value="InterPro"/>
</dbReference>
<dbReference type="GO" id="GO:0016874">
    <property type="term" value="F:ligase activity"/>
    <property type="evidence" value="ECO:0007669"/>
    <property type="project" value="UniProtKB-KW"/>
</dbReference>
<name>A0A8J7G838_9ACTN</name>
<dbReference type="GO" id="GO:0005524">
    <property type="term" value="F:ATP binding"/>
    <property type="evidence" value="ECO:0007669"/>
    <property type="project" value="UniProtKB-UniRule"/>
</dbReference>
<organism evidence="6 7">
    <name type="scientific">Longispora fulva</name>
    <dbReference type="NCBI Taxonomy" id="619741"/>
    <lineage>
        <taxon>Bacteria</taxon>
        <taxon>Bacillati</taxon>
        <taxon>Actinomycetota</taxon>
        <taxon>Actinomycetes</taxon>
        <taxon>Micromonosporales</taxon>
        <taxon>Micromonosporaceae</taxon>
        <taxon>Longispora</taxon>
    </lineage>
</organism>
<dbReference type="Proteomes" id="UP000622552">
    <property type="component" value="Unassembled WGS sequence"/>
</dbReference>
<gene>
    <name evidence="6" type="ORF">IW245_000874</name>
</gene>
<protein>
    <recommendedName>
        <fullName evidence="5">ATP-grasp domain-containing protein</fullName>
    </recommendedName>
</protein>
<dbReference type="InterPro" id="IPR052032">
    <property type="entry name" value="ATP-dep_AA_Ligase"/>
</dbReference>
<keyword evidence="1" id="KW-0436">Ligase</keyword>